<protein>
    <submittedName>
        <fullName evidence="1">Uncharacterized protein</fullName>
    </submittedName>
</protein>
<organism evidence="1 2">
    <name type="scientific">Sphingobacterium psychroaquaticum</name>
    <dbReference type="NCBI Taxonomy" id="561061"/>
    <lineage>
        <taxon>Bacteria</taxon>
        <taxon>Pseudomonadati</taxon>
        <taxon>Bacteroidota</taxon>
        <taxon>Sphingobacteriia</taxon>
        <taxon>Sphingobacteriales</taxon>
        <taxon>Sphingobacteriaceae</taxon>
        <taxon>Sphingobacterium</taxon>
    </lineage>
</organism>
<accession>A0A1X7JT42</accession>
<dbReference type="AlphaFoldDB" id="A0A1X7JT42"/>
<keyword evidence="2" id="KW-1185">Reference proteome</keyword>
<reference evidence="1 2" key="1">
    <citation type="submission" date="2017-04" db="EMBL/GenBank/DDBJ databases">
        <authorList>
            <person name="Afonso C.L."/>
            <person name="Miller P.J."/>
            <person name="Scott M.A."/>
            <person name="Spackman E."/>
            <person name="Goraichik I."/>
            <person name="Dimitrov K.M."/>
            <person name="Suarez D.L."/>
            <person name="Swayne D.E."/>
        </authorList>
    </citation>
    <scope>NUCLEOTIDE SEQUENCE [LARGE SCALE GENOMIC DNA]</scope>
    <source>
        <strain evidence="1 2">DSM 22418</strain>
    </source>
</reference>
<proteinExistence type="predicted"/>
<evidence type="ECO:0000313" key="1">
    <source>
        <dbReference type="EMBL" id="SMG31229.1"/>
    </source>
</evidence>
<name>A0A1X7JT42_9SPHI</name>
<sequence>MYNTRQYRLSAKTPSGRPVLLVYFKIRLDFGYEDLPKRNYNTYRNDKSNFHG</sequence>
<dbReference type="Proteomes" id="UP000192980">
    <property type="component" value="Unassembled WGS sequence"/>
</dbReference>
<gene>
    <name evidence="1" type="ORF">SAMN05660862_2143</name>
</gene>
<evidence type="ECO:0000313" key="2">
    <source>
        <dbReference type="Proteomes" id="UP000192980"/>
    </source>
</evidence>
<dbReference type="STRING" id="561061.SAMN05660862_2143"/>
<dbReference type="EMBL" id="FXAU01000003">
    <property type="protein sequence ID" value="SMG31229.1"/>
    <property type="molecule type" value="Genomic_DNA"/>
</dbReference>